<keyword evidence="4" id="KW-1185">Reference proteome</keyword>
<feature type="coiled-coil region" evidence="1">
    <location>
        <begin position="32"/>
        <end position="87"/>
    </location>
</feature>
<reference evidence="3 4" key="1">
    <citation type="journal article" date="2021" name="Elife">
        <title>Chloroplast acquisition without the gene transfer in kleptoplastic sea slugs, Plakobranchus ocellatus.</title>
        <authorList>
            <person name="Maeda T."/>
            <person name="Takahashi S."/>
            <person name="Yoshida T."/>
            <person name="Shimamura S."/>
            <person name="Takaki Y."/>
            <person name="Nagai Y."/>
            <person name="Toyoda A."/>
            <person name="Suzuki Y."/>
            <person name="Arimoto A."/>
            <person name="Ishii H."/>
            <person name="Satoh N."/>
            <person name="Nishiyama T."/>
            <person name="Hasebe M."/>
            <person name="Maruyama T."/>
            <person name="Minagawa J."/>
            <person name="Obokata J."/>
            <person name="Shigenobu S."/>
        </authorList>
    </citation>
    <scope>NUCLEOTIDE SEQUENCE [LARGE SCALE GENOMIC DNA]</scope>
</reference>
<dbReference type="AlphaFoldDB" id="A0AAV3Z773"/>
<name>A0AAV3Z773_9GAST</name>
<comment type="caution">
    <text evidence="3">The sequence shown here is derived from an EMBL/GenBank/DDBJ whole genome shotgun (WGS) entry which is preliminary data.</text>
</comment>
<protein>
    <submittedName>
        <fullName evidence="3">Cilia- and flagella-associated protein 58-like</fullName>
    </submittedName>
</protein>
<dbReference type="Pfam" id="PF21771">
    <property type="entry name" value="CFAP58_CC"/>
    <property type="match status" value="1"/>
</dbReference>
<proteinExistence type="predicted"/>
<feature type="non-terminal residue" evidence="3">
    <location>
        <position position="93"/>
    </location>
</feature>
<gene>
    <name evidence="3" type="ORF">PoB_001696600</name>
</gene>
<evidence type="ECO:0000313" key="3">
    <source>
        <dbReference type="EMBL" id="GFN90460.1"/>
    </source>
</evidence>
<dbReference type="InterPro" id="IPR049270">
    <property type="entry name" value="CFAP58_CC"/>
</dbReference>
<evidence type="ECO:0000313" key="4">
    <source>
        <dbReference type="Proteomes" id="UP000735302"/>
    </source>
</evidence>
<evidence type="ECO:0000259" key="2">
    <source>
        <dbReference type="Pfam" id="PF21771"/>
    </source>
</evidence>
<feature type="domain" description="Cilia- and flagella-associated protein 58 central coiled coil" evidence="2">
    <location>
        <begin position="68"/>
        <end position="93"/>
    </location>
</feature>
<organism evidence="3 4">
    <name type="scientific">Plakobranchus ocellatus</name>
    <dbReference type="NCBI Taxonomy" id="259542"/>
    <lineage>
        <taxon>Eukaryota</taxon>
        <taxon>Metazoa</taxon>
        <taxon>Spiralia</taxon>
        <taxon>Lophotrochozoa</taxon>
        <taxon>Mollusca</taxon>
        <taxon>Gastropoda</taxon>
        <taxon>Heterobranchia</taxon>
        <taxon>Euthyneura</taxon>
        <taxon>Panpulmonata</taxon>
        <taxon>Sacoglossa</taxon>
        <taxon>Placobranchoidea</taxon>
        <taxon>Plakobranchidae</taxon>
        <taxon>Plakobranchus</taxon>
    </lineage>
</organism>
<dbReference type="Proteomes" id="UP000735302">
    <property type="component" value="Unassembled WGS sequence"/>
</dbReference>
<evidence type="ECO:0000256" key="1">
    <source>
        <dbReference type="SAM" id="Coils"/>
    </source>
</evidence>
<dbReference type="EMBL" id="BLXT01002036">
    <property type="protein sequence ID" value="GFN90460.1"/>
    <property type="molecule type" value="Genomic_DNA"/>
</dbReference>
<keyword evidence="3" id="KW-0969">Cilium</keyword>
<keyword evidence="1" id="KW-0175">Coiled coil</keyword>
<sequence>MNHGLFLQFCDKQREEEVNNLKTETQRQNKMRETIQRKLRSVEDSKADIEQQRETLKGQITGLERELEAAKKQAETDKKAIDDLVRERDILNK</sequence>
<keyword evidence="3" id="KW-0282">Flagellum</keyword>
<accession>A0AAV3Z773</accession>
<keyword evidence="3" id="KW-0966">Cell projection</keyword>